<keyword evidence="1" id="KW-0150">Chloroplast</keyword>
<protein>
    <submittedName>
        <fullName evidence="1">Photosystem II protein M</fullName>
    </submittedName>
</protein>
<dbReference type="EMBL" id="MN722652">
    <property type="protein sequence ID" value="QHD18625.1"/>
    <property type="molecule type" value="Genomic_DNA"/>
</dbReference>
<reference evidence="1" key="2">
    <citation type="journal article" date="2020" name="Mitochondrial DNA Part B Resour">
        <title>Genomics of the critically endangered monotypic genus Sinopora: the plastome of S. hongkongensis (Lauraceae).</title>
        <authorList>
            <person name="Carrion A.D.A."/>
            <person name="Hinsinger D.D."/>
            <person name="Strijk J.S."/>
        </authorList>
    </citation>
    <scope>NUCLEOTIDE SEQUENCE</scope>
</reference>
<accession>A0A6B9MUM8</accession>
<dbReference type="AlphaFoldDB" id="A0A6B9MUM8"/>
<sequence length="52" mass="6175">MQYHQDAIHAIEFTGERLIISMGLDPELLRSKKTMRLWKSIFSHLLLLRCSF</sequence>
<proteinExistence type="predicted"/>
<organism evidence="1">
    <name type="scientific">Sinopora hongkongensis</name>
    <dbReference type="NCBI Taxonomy" id="3076337"/>
    <lineage>
        <taxon>Eukaryota</taxon>
        <taxon>Viridiplantae</taxon>
        <taxon>Streptophyta</taxon>
        <taxon>Embryophyta</taxon>
        <taxon>Tracheophyta</taxon>
        <taxon>Spermatophyta</taxon>
        <taxon>Magnoliopsida</taxon>
        <taxon>Magnoliidae</taxon>
        <taxon>Laurales</taxon>
        <taxon>Lauraceae</taxon>
        <taxon>Sinopora</taxon>
    </lineage>
</organism>
<keyword evidence="1" id="KW-0934">Plastid</keyword>
<name>A0A6B9MUM8_9MAGN</name>
<evidence type="ECO:0000313" key="1">
    <source>
        <dbReference type="EMBL" id="QHD18625.1"/>
    </source>
</evidence>
<gene>
    <name evidence="1" type="primary">psbM</name>
</gene>
<geneLocation type="chloroplast" evidence="1"/>
<reference evidence="1" key="1">
    <citation type="submission" date="2019-11" db="EMBL/GenBank/DDBJ databases">
        <authorList>
            <person name="Hinsinger D."/>
        </authorList>
    </citation>
    <scope>NUCLEOTIDE SEQUENCE</scope>
</reference>